<feature type="coiled-coil region" evidence="1">
    <location>
        <begin position="13"/>
        <end position="40"/>
    </location>
</feature>
<name>A0A3N4GT02_9LACT</name>
<dbReference type="OrthoDB" id="9836279at2"/>
<keyword evidence="1" id="KW-0175">Coiled coil</keyword>
<reference evidence="2 3" key="1">
    <citation type="submission" date="2018-11" db="EMBL/GenBank/DDBJ databases">
        <title>Aerococcus sp. SJQ22, whole genome shotgun sequence.</title>
        <authorList>
            <person name="Sun L."/>
            <person name="Gao X."/>
            <person name="Chen W."/>
            <person name="Huang K."/>
        </authorList>
    </citation>
    <scope>NUCLEOTIDE SEQUENCE [LARGE SCALE GENOMIC DNA]</scope>
    <source>
        <strain evidence="2 3">SJQ22</strain>
    </source>
</reference>
<comment type="caution">
    <text evidence="2">The sequence shown here is derived from an EMBL/GenBank/DDBJ whole genome shotgun (WGS) entry which is preliminary data.</text>
</comment>
<dbReference type="AlphaFoldDB" id="A0A3N4GT02"/>
<protein>
    <recommendedName>
        <fullName evidence="4">ATPase</fullName>
    </recommendedName>
</protein>
<gene>
    <name evidence="2" type="ORF">EF384_00075</name>
</gene>
<evidence type="ECO:0000256" key="1">
    <source>
        <dbReference type="SAM" id="Coils"/>
    </source>
</evidence>
<dbReference type="Proteomes" id="UP000273977">
    <property type="component" value="Unassembled WGS sequence"/>
</dbReference>
<evidence type="ECO:0000313" key="3">
    <source>
        <dbReference type="Proteomes" id="UP000273977"/>
    </source>
</evidence>
<sequence>MTSKTLEQIVDTEKATKDLVKQYEEKREALSADKERQIATWASEKDAAVTAFQQAQVDANQKVLQAYQAEEKAKNDQEIQELKDKFQNDLPALVSVVISEVKNSYGNR</sequence>
<dbReference type="EMBL" id="RKMG01000001">
    <property type="protein sequence ID" value="RPA65435.1"/>
    <property type="molecule type" value="Genomic_DNA"/>
</dbReference>
<evidence type="ECO:0000313" key="2">
    <source>
        <dbReference type="EMBL" id="RPA65435.1"/>
    </source>
</evidence>
<accession>A0A3N4GT02</accession>
<organism evidence="2 3">
    <name type="scientific">Aerococcus agrisoli</name>
    <dbReference type="NCBI Taxonomy" id="2487350"/>
    <lineage>
        <taxon>Bacteria</taxon>
        <taxon>Bacillati</taxon>
        <taxon>Bacillota</taxon>
        <taxon>Bacilli</taxon>
        <taxon>Lactobacillales</taxon>
        <taxon>Aerococcaceae</taxon>
        <taxon>Aerococcus</taxon>
    </lineage>
</organism>
<evidence type="ECO:0008006" key="4">
    <source>
        <dbReference type="Google" id="ProtNLM"/>
    </source>
</evidence>
<proteinExistence type="predicted"/>
<keyword evidence="3" id="KW-1185">Reference proteome</keyword>